<accession>A0ABP7USF1</accession>
<dbReference type="RefSeq" id="WP_345058774.1">
    <property type="nucleotide sequence ID" value="NZ_BAABDK010000032.1"/>
</dbReference>
<dbReference type="EMBL" id="BAABDK010000032">
    <property type="protein sequence ID" value="GAA4051625.1"/>
    <property type="molecule type" value="Genomic_DNA"/>
</dbReference>
<evidence type="ECO:0000256" key="1">
    <source>
        <dbReference type="SAM" id="SignalP"/>
    </source>
</evidence>
<reference evidence="3" key="1">
    <citation type="journal article" date="2019" name="Int. J. Syst. Evol. Microbiol.">
        <title>The Global Catalogue of Microorganisms (GCM) 10K type strain sequencing project: providing services to taxonomists for standard genome sequencing and annotation.</title>
        <authorList>
            <consortium name="The Broad Institute Genomics Platform"/>
            <consortium name="The Broad Institute Genome Sequencing Center for Infectious Disease"/>
            <person name="Wu L."/>
            <person name="Ma J."/>
        </authorList>
    </citation>
    <scope>NUCLEOTIDE SEQUENCE [LARGE SCALE GENOMIC DNA]</scope>
    <source>
        <strain evidence="3">JCM 17225</strain>
    </source>
</reference>
<protein>
    <submittedName>
        <fullName evidence="2">Uncharacterized protein</fullName>
    </submittedName>
</protein>
<feature type="signal peptide" evidence="1">
    <location>
        <begin position="1"/>
        <end position="23"/>
    </location>
</feature>
<feature type="chain" id="PRO_5046217804" evidence="1">
    <location>
        <begin position="24"/>
        <end position="414"/>
    </location>
</feature>
<keyword evidence="3" id="KW-1185">Reference proteome</keyword>
<proteinExistence type="predicted"/>
<name>A0ABP7USF1_9BACT</name>
<evidence type="ECO:0000313" key="3">
    <source>
        <dbReference type="Proteomes" id="UP001501469"/>
    </source>
</evidence>
<comment type="caution">
    <text evidence="2">The sequence shown here is derived from an EMBL/GenBank/DDBJ whole genome shotgun (WGS) entry which is preliminary data.</text>
</comment>
<evidence type="ECO:0000313" key="2">
    <source>
        <dbReference type="EMBL" id="GAA4051625.1"/>
    </source>
</evidence>
<gene>
    <name evidence="2" type="ORF">GCM10022409_43130</name>
</gene>
<sequence length="414" mass="44160">MKKQLYSALAGLLALALLPGCHDQLEAPQQNTPDRNPVAAKDHTRNAFENQTPPALASSAKALVPGAVARPAGNNSLGMWLWYLGSTGYSSHTALAQKLAATGVKRIYVKVADGGYNPTAWPEVNDRSLVAAYKNAGLEVWAWAYNYPGNKAAQAQALTAASAAGYQGFVSDIEIEFDGKTTELQSLFQAFSNARAQATPGFKLYCTTWGNPRDHKMRVDIIDQYVDAHMPQTYLEVWGQSYMSAATKWVTAGTQEYRSLGCRKPINHILSAEKNIITSAQLNEAIRASGAETSIWRVPGGGTPLSIWNTLQAVDWTVSLGGTPSTGAPVTVSAPSYIRVGQPATFSGTASAGVVKVIASVDGYVIKDMPVTNGAYSFSYTFSQAGTGRRLNINAFSSNGTSLAQVAQLINVNP</sequence>
<organism evidence="2 3">
    <name type="scientific">Hymenobacter glaciei</name>
    <dbReference type="NCBI Taxonomy" id="877209"/>
    <lineage>
        <taxon>Bacteria</taxon>
        <taxon>Pseudomonadati</taxon>
        <taxon>Bacteroidota</taxon>
        <taxon>Cytophagia</taxon>
        <taxon>Cytophagales</taxon>
        <taxon>Hymenobacteraceae</taxon>
        <taxon>Hymenobacter</taxon>
    </lineage>
</organism>
<dbReference type="Proteomes" id="UP001501469">
    <property type="component" value="Unassembled WGS sequence"/>
</dbReference>
<keyword evidence="1" id="KW-0732">Signal</keyword>